<dbReference type="OrthoDB" id="9775296at2"/>
<sequence>MSHAITRSLDGTVVAITGASAGIGAACAYSLVGAGARVAVSARREDRLAKIVSDLGEDKVVPVVGDVRDPGLNDALVKAAVDKWGRLDTMVANAGIGAYGGILDLDDDTLTEMVEINYLGTVWSVRSAVKQFRSQDGGGDIIIVSSVAGFRGGADEAVYAGTKHAQVGLAGSLDRELRAEGTRVTLICPAGTATEFAIGAGRTEGSPDLDAYLRPEDVAHAIRVVLEQPRSVRTTVWQLWSTEQQS</sequence>
<gene>
    <name evidence="5" type="ORF">SAMN05421748_102225</name>
</gene>
<evidence type="ECO:0000256" key="1">
    <source>
        <dbReference type="ARBA" id="ARBA00006484"/>
    </source>
</evidence>
<dbReference type="EMBL" id="OBDY01000002">
    <property type="protein sequence ID" value="SNY24623.1"/>
    <property type="molecule type" value="Genomic_DNA"/>
</dbReference>
<dbReference type="InterPro" id="IPR002347">
    <property type="entry name" value="SDR_fam"/>
</dbReference>
<organism evidence="5 6">
    <name type="scientific">Paractinoplanes atraurantiacus</name>
    <dbReference type="NCBI Taxonomy" id="1036182"/>
    <lineage>
        <taxon>Bacteria</taxon>
        <taxon>Bacillati</taxon>
        <taxon>Actinomycetota</taxon>
        <taxon>Actinomycetes</taxon>
        <taxon>Micromonosporales</taxon>
        <taxon>Micromonosporaceae</taxon>
        <taxon>Paractinoplanes</taxon>
    </lineage>
</organism>
<reference evidence="5 6" key="1">
    <citation type="submission" date="2017-09" db="EMBL/GenBank/DDBJ databases">
        <authorList>
            <person name="Ehlers B."/>
            <person name="Leendertz F.H."/>
        </authorList>
    </citation>
    <scope>NUCLEOTIDE SEQUENCE [LARGE SCALE GENOMIC DNA]</scope>
    <source>
        <strain evidence="5 6">CGMCC 4.6857</strain>
    </source>
</reference>
<dbReference type="GO" id="GO:0016491">
    <property type="term" value="F:oxidoreductase activity"/>
    <property type="evidence" value="ECO:0007669"/>
    <property type="project" value="UniProtKB-KW"/>
</dbReference>
<comment type="similarity">
    <text evidence="1 4">Belongs to the short-chain dehydrogenases/reductases (SDR) family.</text>
</comment>
<accession>A0A285GMU0</accession>
<evidence type="ECO:0000256" key="4">
    <source>
        <dbReference type="RuleBase" id="RU000363"/>
    </source>
</evidence>
<dbReference type="Proteomes" id="UP000219612">
    <property type="component" value="Unassembled WGS sequence"/>
</dbReference>
<evidence type="ECO:0000313" key="5">
    <source>
        <dbReference type="EMBL" id="SNY24623.1"/>
    </source>
</evidence>
<dbReference type="PRINTS" id="PR00081">
    <property type="entry name" value="GDHRDH"/>
</dbReference>
<keyword evidence="6" id="KW-1185">Reference proteome</keyword>
<dbReference type="RefSeq" id="WP_097318989.1">
    <property type="nucleotide sequence ID" value="NZ_OBDY01000002.1"/>
</dbReference>
<protein>
    <submittedName>
        <fullName evidence="5">3-oxoacyl-[acyl-carrier protein] reductase</fullName>
    </submittedName>
</protein>
<keyword evidence="2" id="KW-0521">NADP</keyword>
<name>A0A285GMU0_9ACTN</name>
<dbReference type="CDD" id="cd05233">
    <property type="entry name" value="SDR_c"/>
    <property type="match status" value="1"/>
</dbReference>
<dbReference type="AlphaFoldDB" id="A0A285GMU0"/>
<evidence type="ECO:0000256" key="2">
    <source>
        <dbReference type="ARBA" id="ARBA00022857"/>
    </source>
</evidence>
<keyword evidence="3" id="KW-0560">Oxidoreductase</keyword>
<dbReference type="PRINTS" id="PR00080">
    <property type="entry name" value="SDRFAMILY"/>
</dbReference>
<dbReference type="Gene3D" id="3.40.50.720">
    <property type="entry name" value="NAD(P)-binding Rossmann-like Domain"/>
    <property type="match status" value="1"/>
</dbReference>
<dbReference type="InterPro" id="IPR036291">
    <property type="entry name" value="NAD(P)-bd_dom_sf"/>
</dbReference>
<evidence type="ECO:0000256" key="3">
    <source>
        <dbReference type="ARBA" id="ARBA00023002"/>
    </source>
</evidence>
<dbReference type="PROSITE" id="PS51257">
    <property type="entry name" value="PROKAR_LIPOPROTEIN"/>
    <property type="match status" value="1"/>
</dbReference>
<proteinExistence type="inferred from homology"/>
<evidence type="ECO:0000313" key="6">
    <source>
        <dbReference type="Proteomes" id="UP000219612"/>
    </source>
</evidence>
<dbReference type="PANTHER" id="PTHR43391:SF14">
    <property type="entry name" value="DEHYDROGENASE_REDUCTASE SDR FAMILY PROTEIN 7-LIKE"/>
    <property type="match status" value="1"/>
</dbReference>
<dbReference type="Pfam" id="PF00106">
    <property type="entry name" value="adh_short"/>
    <property type="match status" value="1"/>
</dbReference>
<dbReference type="PANTHER" id="PTHR43391">
    <property type="entry name" value="RETINOL DEHYDROGENASE-RELATED"/>
    <property type="match status" value="1"/>
</dbReference>
<dbReference type="SUPFAM" id="SSF51735">
    <property type="entry name" value="NAD(P)-binding Rossmann-fold domains"/>
    <property type="match status" value="1"/>
</dbReference>